<keyword evidence="2" id="KW-0396">Initiation factor</keyword>
<gene>
    <name evidence="2" type="ORF">AVDCRST_MAG06-421</name>
</gene>
<feature type="compositionally biased region" description="Basic and acidic residues" evidence="1">
    <location>
        <begin position="1"/>
        <end position="13"/>
    </location>
</feature>
<feature type="non-terminal residue" evidence="2">
    <location>
        <position position="1"/>
    </location>
</feature>
<reference evidence="2" key="1">
    <citation type="submission" date="2020-02" db="EMBL/GenBank/DDBJ databases">
        <authorList>
            <person name="Meier V. D."/>
        </authorList>
    </citation>
    <scope>NUCLEOTIDE SEQUENCE</scope>
    <source>
        <strain evidence="2">AVDCRST_MAG06</strain>
    </source>
</reference>
<dbReference type="EMBL" id="CADCUP010000034">
    <property type="protein sequence ID" value="CAA9375133.1"/>
    <property type="molecule type" value="Genomic_DNA"/>
</dbReference>
<sequence>GGHAEERRRDRDRGHRRGGPSQRHVPGRADQRTQGARPHQRQDAPALHPDPPRGPRGGGALAVRPHPGSHRLPLQV</sequence>
<dbReference type="AlphaFoldDB" id="A0A6J4N1D3"/>
<proteinExistence type="predicted"/>
<feature type="region of interest" description="Disordered" evidence="1">
    <location>
        <begin position="1"/>
        <end position="76"/>
    </location>
</feature>
<keyword evidence="2" id="KW-0648">Protein biosynthesis</keyword>
<protein>
    <submittedName>
        <fullName evidence="2">Translation initiation factor 1</fullName>
    </submittedName>
</protein>
<accession>A0A6J4N1D3</accession>
<dbReference type="GO" id="GO:0003743">
    <property type="term" value="F:translation initiation factor activity"/>
    <property type="evidence" value="ECO:0007669"/>
    <property type="project" value="UniProtKB-KW"/>
</dbReference>
<evidence type="ECO:0000313" key="2">
    <source>
        <dbReference type="EMBL" id="CAA9375133.1"/>
    </source>
</evidence>
<evidence type="ECO:0000256" key="1">
    <source>
        <dbReference type="SAM" id="MobiDB-lite"/>
    </source>
</evidence>
<feature type="non-terminal residue" evidence="2">
    <location>
        <position position="76"/>
    </location>
</feature>
<organism evidence="2">
    <name type="scientific">uncultured Nocardioides sp</name>
    <dbReference type="NCBI Taxonomy" id="198441"/>
    <lineage>
        <taxon>Bacteria</taxon>
        <taxon>Bacillati</taxon>
        <taxon>Actinomycetota</taxon>
        <taxon>Actinomycetes</taxon>
        <taxon>Propionibacteriales</taxon>
        <taxon>Nocardioidaceae</taxon>
        <taxon>Nocardioides</taxon>
        <taxon>environmental samples</taxon>
    </lineage>
</organism>
<name>A0A6J4N1D3_9ACTN</name>